<reference evidence="1" key="1">
    <citation type="submission" date="2018-11" db="EMBL/GenBank/DDBJ databases">
        <authorList>
            <consortium name="Genoscope - CEA"/>
            <person name="William W."/>
        </authorList>
    </citation>
    <scope>NUCLEOTIDE SEQUENCE</scope>
</reference>
<accession>A0A3P6EWR6</accession>
<name>A0A3P6EWR6_BRAOL</name>
<gene>
    <name evidence="1" type="ORF">BOLC5T31847H</name>
</gene>
<protein>
    <submittedName>
        <fullName evidence="1">Uncharacterized protein</fullName>
    </submittedName>
</protein>
<sequence>MESNPVDIIGMELTADMRRIGLRRRGRKKQQKRSLPL</sequence>
<evidence type="ECO:0000313" key="1">
    <source>
        <dbReference type="EMBL" id="VDD44300.1"/>
    </source>
</evidence>
<dbReference type="EMBL" id="LR031877">
    <property type="protein sequence ID" value="VDD44300.1"/>
    <property type="molecule type" value="Genomic_DNA"/>
</dbReference>
<organism evidence="1">
    <name type="scientific">Brassica oleracea</name>
    <name type="common">Wild cabbage</name>
    <dbReference type="NCBI Taxonomy" id="3712"/>
    <lineage>
        <taxon>Eukaryota</taxon>
        <taxon>Viridiplantae</taxon>
        <taxon>Streptophyta</taxon>
        <taxon>Embryophyta</taxon>
        <taxon>Tracheophyta</taxon>
        <taxon>Spermatophyta</taxon>
        <taxon>Magnoliopsida</taxon>
        <taxon>eudicotyledons</taxon>
        <taxon>Gunneridae</taxon>
        <taxon>Pentapetalae</taxon>
        <taxon>rosids</taxon>
        <taxon>malvids</taxon>
        <taxon>Brassicales</taxon>
        <taxon>Brassicaceae</taxon>
        <taxon>Brassiceae</taxon>
        <taxon>Brassica</taxon>
    </lineage>
</organism>
<dbReference type="AlphaFoldDB" id="A0A3P6EWR6"/>
<proteinExistence type="predicted"/>